<keyword evidence="4 8" id="KW-0812">Transmembrane</keyword>
<keyword evidence="11" id="KW-1185">Reference proteome</keyword>
<dbReference type="RefSeq" id="WP_076529501.1">
    <property type="nucleotide sequence ID" value="NZ_BMEH01000002.1"/>
</dbReference>
<keyword evidence="6 9" id="KW-0472">Membrane</keyword>
<dbReference type="AlphaFoldDB" id="A0A1N7LZU1"/>
<dbReference type="Pfam" id="PF00893">
    <property type="entry name" value="Multi_Drug_Res"/>
    <property type="match status" value="1"/>
</dbReference>
<dbReference type="GO" id="GO:0015220">
    <property type="term" value="F:choline transmembrane transporter activity"/>
    <property type="evidence" value="ECO:0007669"/>
    <property type="project" value="TreeGrafter"/>
</dbReference>
<keyword evidence="3" id="KW-1003">Cell membrane</keyword>
<reference evidence="10 11" key="1">
    <citation type="submission" date="2017-01" db="EMBL/GenBank/DDBJ databases">
        <authorList>
            <person name="Mah S.A."/>
            <person name="Swanson W.J."/>
            <person name="Moy G.W."/>
            <person name="Vacquier V.D."/>
        </authorList>
    </citation>
    <scope>NUCLEOTIDE SEQUENCE [LARGE SCALE GENOMIC DNA]</scope>
    <source>
        <strain evidence="10 11">DSM 26375</strain>
    </source>
</reference>
<dbReference type="PANTHER" id="PTHR30561:SF1">
    <property type="entry name" value="MULTIDRUG TRANSPORTER EMRE"/>
    <property type="match status" value="1"/>
</dbReference>
<accession>A0A1N7LZU1</accession>
<dbReference type="GO" id="GO:0005886">
    <property type="term" value="C:plasma membrane"/>
    <property type="evidence" value="ECO:0007669"/>
    <property type="project" value="UniProtKB-SubCell"/>
</dbReference>
<evidence type="ECO:0000256" key="7">
    <source>
        <dbReference type="ARBA" id="ARBA00038032"/>
    </source>
</evidence>
<dbReference type="Gene3D" id="1.10.3730.20">
    <property type="match status" value="1"/>
</dbReference>
<dbReference type="EMBL" id="FTOT01000002">
    <property type="protein sequence ID" value="SIS79365.1"/>
    <property type="molecule type" value="Genomic_DNA"/>
</dbReference>
<proteinExistence type="inferred from homology"/>
<dbReference type="InterPro" id="IPR000390">
    <property type="entry name" value="Small_drug/metabolite_transptr"/>
</dbReference>
<comment type="similarity">
    <text evidence="7 8">Belongs to the drug/metabolite transporter (DMT) superfamily. Small multidrug resistance (SMR) (TC 2.A.7.1) family.</text>
</comment>
<dbReference type="Proteomes" id="UP000186141">
    <property type="component" value="Unassembled WGS sequence"/>
</dbReference>
<feature type="transmembrane region" description="Helical" evidence="9">
    <location>
        <begin position="6"/>
        <end position="26"/>
    </location>
</feature>
<evidence type="ECO:0000256" key="9">
    <source>
        <dbReference type="SAM" id="Phobius"/>
    </source>
</evidence>
<evidence type="ECO:0000256" key="2">
    <source>
        <dbReference type="ARBA" id="ARBA00022448"/>
    </source>
</evidence>
<feature type="transmembrane region" description="Helical" evidence="9">
    <location>
        <begin position="38"/>
        <end position="58"/>
    </location>
</feature>
<dbReference type="PANTHER" id="PTHR30561">
    <property type="entry name" value="SMR FAMILY PROTON-DEPENDENT DRUG EFFLUX TRANSPORTER SUGE"/>
    <property type="match status" value="1"/>
</dbReference>
<sequence length="114" mass="12192">MPTILQSWAALGVAIVLEVAGSSFLLKSEQFSRLVPSAMTLILYALAFYMLSFALRHIPLGVAYAIWSGVGIVLTAMISVVIFRQSLDMAALVGIGFIMTGVIIMNAFSRAAAH</sequence>
<dbReference type="InterPro" id="IPR037185">
    <property type="entry name" value="EmrE-like"/>
</dbReference>
<dbReference type="FunFam" id="1.10.3730.20:FF:000001">
    <property type="entry name" value="Quaternary ammonium compound resistance transporter SugE"/>
    <property type="match status" value="1"/>
</dbReference>
<evidence type="ECO:0000256" key="4">
    <source>
        <dbReference type="ARBA" id="ARBA00022692"/>
    </source>
</evidence>
<evidence type="ECO:0000256" key="8">
    <source>
        <dbReference type="RuleBase" id="RU003942"/>
    </source>
</evidence>
<feature type="transmembrane region" description="Helical" evidence="9">
    <location>
        <begin position="64"/>
        <end position="83"/>
    </location>
</feature>
<evidence type="ECO:0000256" key="3">
    <source>
        <dbReference type="ARBA" id="ARBA00022475"/>
    </source>
</evidence>
<dbReference type="SUPFAM" id="SSF103481">
    <property type="entry name" value="Multidrug resistance efflux transporter EmrE"/>
    <property type="match status" value="1"/>
</dbReference>
<dbReference type="STRING" id="1086013.SAMN05421774_102301"/>
<gene>
    <name evidence="10" type="ORF">SAMN05421774_102301</name>
</gene>
<comment type="subcellular location">
    <subcellularLocation>
        <location evidence="1 8">Cell membrane</location>
        <topology evidence="1 8">Multi-pass membrane protein</topology>
    </subcellularLocation>
</comment>
<protein>
    <submittedName>
        <fullName evidence="10">Small multidrug resistance pump</fullName>
    </submittedName>
</protein>
<evidence type="ECO:0000313" key="11">
    <source>
        <dbReference type="Proteomes" id="UP000186141"/>
    </source>
</evidence>
<organism evidence="10 11">
    <name type="scientific">Gemmobacter megaterium</name>
    <dbReference type="NCBI Taxonomy" id="1086013"/>
    <lineage>
        <taxon>Bacteria</taxon>
        <taxon>Pseudomonadati</taxon>
        <taxon>Pseudomonadota</taxon>
        <taxon>Alphaproteobacteria</taxon>
        <taxon>Rhodobacterales</taxon>
        <taxon>Paracoccaceae</taxon>
        <taxon>Gemmobacter</taxon>
    </lineage>
</organism>
<evidence type="ECO:0000256" key="1">
    <source>
        <dbReference type="ARBA" id="ARBA00004651"/>
    </source>
</evidence>
<keyword evidence="2" id="KW-0813">Transport</keyword>
<dbReference type="GO" id="GO:0015199">
    <property type="term" value="F:amino-acid betaine transmembrane transporter activity"/>
    <property type="evidence" value="ECO:0007669"/>
    <property type="project" value="TreeGrafter"/>
</dbReference>
<dbReference type="GO" id="GO:0015297">
    <property type="term" value="F:antiporter activity"/>
    <property type="evidence" value="ECO:0007669"/>
    <property type="project" value="TreeGrafter"/>
</dbReference>
<name>A0A1N7LZU1_9RHOB</name>
<dbReference type="GO" id="GO:0031460">
    <property type="term" value="P:glycine betaine transport"/>
    <property type="evidence" value="ECO:0007669"/>
    <property type="project" value="TreeGrafter"/>
</dbReference>
<feature type="transmembrane region" description="Helical" evidence="9">
    <location>
        <begin position="90"/>
        <end position="108"/>
    </location>
</feature>
<evidence type="ECO:0000313" key="10">
    <source>
        <dbReference type="EMBL" id="SIS79365.1"/>
    </source>
</evidence>
<evidence type="ECO:0000256" key="5">
    <source>
        <dbReference type="ARBA" id="ARBA00022989"/>
    </source>
</evidence>
<evidence type="ECO:0000256" key="6">
    <source>
        <dbReference type="ARBA" id="ARBA00023136"/>
    </source>
</evidence>
<dbReference type="GO" id="GO:1990961">
    <property type="term" value="P:xenobiotic detoxification by transmembrane export across the plasma membrane"/>
    <property type="evidence" value="ECO:0007669"/>
    <property type="project" value="UniProtKB-ARBA"/>
</dbReference>
<dbReference type="OrthoDB" id="9808638at2"/>
<dbReference type="InterPro" id="IPR045324">
    <property type="entry name" value="Small_multidrug_res"/>
</dbReference>
<keyword evidence="5 9" id="KW-1133">Transmembrane helix</keyword>